<gene>
    <name evidence="1" type="ORF">E3U43_015977</name>
</gene>
<feature type="non-terminal residue" evidence="1">
    <location>
        <position position="1"/>
    </location>
</feature>
<organism evidence="1 2">
    <name type="scientific">Larimichthys crocea</name>
    <name type="common">Large yellow croaker</name>
    <name type="synonym">Pseudosciaena crocea</name>
    <dbReference type="NCBI Taxonomy" id="215358"/>
    <lineage>
        <taxon>Eukaryota</taxon>
        <taxon>Metazoa</taxon>
        <taxon>Chordata</taxon>
        <taxon>Craniata</taxon>
        <taxon>Vertebrata</taxon>
        <taxon>Euteleostomi</taxon>
        <taxon>Actinopterygii</taxon>
        <taxon>Neopterygii</taxon>
        <taxon>Teleostei</taxon>
        <taxon>Neoteleostei</taxon>
        <taxon>Acanthomorphata</taxon>
        <taxon>Eupercaria</taxon>
        <taxon>Sciaenidae</taxon>
        <taxon>Larimichthys</taxon>
    </lineage>
</organism>
<dbReference type="EMBL" id="CM011692">
    <property type="protein sequence ID" value="TMS06218.1"/>
    <property type="molecule type" value="Genomic_DNA"/>
</dbReference>
<comment type="caution">
    <text evidence="1">The sequence shown here is derived from an EMBL/GenBank/DDBJ whole genome shotgun (WGS) entry which is preliminary data.</text>
</comment>
<accession>A0ACD3QI50</accession>
<proteinExistence type="predicted"/>
<dbReference type="Proteomes" id="UP000793456">
    <property type="component" value="Chromosome XIX"/>
</dbReference>
<protein>
    <submittedName>
        <fullName evidence="1">Uncharacterized protein</fullName>
    </submittedName>
</protein>
<name>A0ACD3QI50_LARCR</name>
<reference evidence="1" key="1">
    <citation type="submission" date="2018-11" db="EMBL/GenBank/DDBJ databases">
        <title>The sequence and de novo assembly of Larimichthys crocea genome using PacBio and Hi-C technologies.</title>
        <authorList>
            <person name="Xu P."/>
            <person name="Chen B."/>
            <person name="Zhou Z."/>
            <person name="Ke Q."/>
            <person name="Wu Y."/>
            <person name="Bai H."/>
            <person name="Pu F."/>
        </authorList>
    </citation>
    <scope>NUCLEOTIDE SEQUENCE</scope>
    <source>
        <tissue evidence="1">Muscle</tissue>
    </source>
</reference>
<keyword evidence="2" id="KW-1185">Reference proteome</keyword>
<evidence type="ECO:0000313" key="2">
    <source>
        <dbReference type="Proteomes" id="UP000793456"/>
    </source>
</evidence>
<evidence type="ECO:0000313" key="1">
    <source>
        <dbReference type="EMBL" id="TMS06218.1"/>
    </source>
</evidence>
<sequence length="1147" mass="125741">DKLLEEMWKQQDSLEGPTATSVEMPTSPEAGGGSEENSKDSNPLLERLRALEAENSALSMENDNQRKQYERCLDEVANQVVQALLTQKDLKEECVKLRTRVFDLEQQNRILSVLFQQRVKMSTIPVSQEVQRNGKGGIPAGRWPSLLSLTCPRSSGSGSGSELSLSSACSEYSSGSHTWAEGRGSSKQCATSRDKRMSACSISSNHSAATGQTDLGWKEGHILKGLKCLQMCNSKEASSLPSVPHCKDCMTSNEGIYSLGVKCGLQGSTVKQVAPSKSLKASAGITALDSDDADDESPKLQSKVSSEPIKEDLCLEKLDVTRDDDNNFQEDSVELAGNFSSPVTDNFLFLEGPTVKPGVSPTDSLMQLEEKNKSSLEKHKTSGMKLSDRNNNQERSTDRKSRLDQVKRQQGRFVSKQVEGGLSDVNSSIQHSATRALSCVSVARQRSSSMEVPHCRGQVSQADSQSQNYTISEFPQRKPKLQPCDSARKAFILRSKSADGEQEQNKHTHSPLHQKLIKGHKSKGQSNPSSKSTSLIKTHGSSKGALSKIEKDEDIAVSTSSKSLKSVKQCSPLASPAKQSKTFKPPGISDCSKSPTKSSLQITKHQSSSDSMEESLYDNLPCSPRKQRRQDQHCDVTRSEIRSPSPPPPPGRTTSLLHRPSDDSLPKAHKSAAQESQASESVQLSIDRGATCHDEKGAPSILPSQSVLQRSQQSISEPKLSEVLPQAYSNVYYHGNANNLQSSNSRAVKMSLPVNAKSHEAISGQETSTFLVFGRHNKDDTNSKTVQTFQTFTCDPQMRQECGAHDKARRKIETRCNSLDSEPSVQAVASDSGVMLDWGFDEEGWLFKRSVSVSTRPPLKPVMGMNGAKARSQSFGARYMDRPSFNRSGKVRTQIKTHSGSSLNSLSDVLPGSMSCSSSYHCPMNRSLLNNFLIEEGLAVPSHLGSSSERLQSLKQQREQARRLQIEQQFSSAFGEPVSEEPERQSTITTIEEKVMLGIEENLHKTHEQERSSEVKQKSGSTLASWFGFRKSKLPAPSKKTDPPKVKEDKREQKITSLLGGKQTKSDKKKDRRKGDGKESSVGRRESHDAVRACISMPCPGMSLNEIQGHTDIGDPKIQMVNLRADGENGSTVKSPNQDAVIVCRKK</sequence>